<feature type="non-terminal residue" evidence="4">
    <location>
        <position position="59"/>
    </location>
</feature>
<dbReference type="PhylomeDB" id="A7T746"/>
<evidence type="ECO:0000256" key="2">
    <source>
        <dbReference type="ARBA" id="ARBA00022801"/>
    </source>
</evidence>
<dbReference type="Proteomes" id="UP000001593">
    <property type="component" value="Unassembled WGS sequence"/>
</dbReference>
<dbReference type="EMBL" id="DS471867">
    <property type="protein sequence ID" value="EDO28207.1"/>
    <property type="molecule type" value="Genomic_DNA"/>
</dbReference>
<dbReference type="PANTHER" id="PTHR12801:SF158">
    <property type="entry name" value="RNA EXONUCLEASE 4"/>
    <property type="match status" value="1"/>
</dbReference>
<sequence length="59" mass="6502">LTKKIAIDCEFVGVGSEGAKHMLARVSIVNSHGRVVYDKYVAPQERVIDYRTAVSGIRP</sequence>
<name>A7T746_NEMVE</name>
<organism evidence="4 5">
    <name type="scientific">Nematostella vectensis</name>
    <name type="common">Starlet sea anemone</name>
    <dbReference type="NCBI Taxonomy" id="45351"/>
    <lineage>
        <taxon>Eukaryota</taxon>
        <taxon>Metazoa</taxon>
        <taxon>Cnidaria</taxon>
        <taxon>Anthozoa</taxon>
        <taxon>Hexacorallia</taxon>
        <taxon>Actiniaria</taxon>
        <taxon>Edwardsiidae</taxon>
        <taxon>Nematostella</taxon>
    </lineage>
</organism>
<accession>A7T746</accession>
<dbReference type="GO" id="GO:0003676">
    <property type="term" value="F:nucleic acid binding"/>
    <property type="evidence" value="ECO:0007669"/>
    <property type="project" value="InterPro"/>
</dbReference>
<keyword evidence="2" id="KW-0378">Hydrolase</keyword>
<dbReference type="KEGG" id="nve:5498619"/>
<evidence type="ECO:0000313" key="5">
    <source>
        <dbReference type="Proteomes" id="UP000001593"/>
    </source>
</evidence>
<keyword evidence="5" id="KW-1185">Reference proteome</keyword>
<dbReference type="PANTHER" id="PTHR12801">
    <property type="entry name" value="RNA EXONUCLEASE REXO1 / RECO3 FAMILY MEMBER-RELATED"/>
    <property type="match status" value="1"/>
</dbReference>
<evidence type="ECO:0000256" key="1">
    <source>
        <dbReference type="ARBA" id="ARBA00022722"/>
    </source>
</evidence>
<dbReference type="SUPFAM" id="SSF53098">
    <property type="entry name" value="Ribonuclease H-like"/>
    <property type="match status" value="1"/>
</dbReference>
<proteinExistence type="predicted"/>
<keyword evidence="1" id="KW-0540">Nuclease</keyword>
<evidence type="ECO:0000259" key="3">
    <source>
        <dbReference type="Pfam" id="PF00929"/>
    </source>
</evidence>
<dbReference type="InterPro" id="IPR013520">
    <property type="entry name" value="Ribonucl_H"/>
</dbReference>
<dbReference type="OMA" id="YVAPQER"/>
<feature type="non-terminal residue" evidence="4">
    <location>
        <position position="1"/>
    </location>
</feature>
<feature type="domain" description="Exonuclease" evidence="3">
    <location>
        <begin position="5"/>
        <end position="58"/>
    </location>
</feature>
<evidence type="ECO:0000313" key="4">
    <source>
        <dbReference type="EMBL" id="EDO28207.1"/>
    </source>
</evidence>
<dbReference type="Gene3D" id="3.30.420.10">
    <property type="entry name" value="Ribonuclease H-like superfamily/Ribonuclease H"/>
    <property type="match status" value="1"/>
</dbReference>
<dbReference type="AlphaFoldDB" id="A7T746"/>
<dbReference type="HOGENOM" id="CLU_2967798_0_0_1"/>
<dbReference type="eggNOG" id="KOG2249">
    <property type="taxonomic scope" value="Eukaryota"/>
</dbReference>
<dbReference type="InParanoid" id="A7T746"/>
<dbReference type="InterPro" id="IPR047021">
    <property type="entry name" value="REXO1/3/4-like"/>
</dbReference>
<dbReference type="InterPro" id="IPR012337">
    <property type="entry name" value="RNaseH-like_sf"/>
</dbReference>
<dbReference type="STRING" id="45351.A7T746"/>
<reference evidence="4 5" key="1">
    <citation type="journal article" date="2007" name="Science">
        <title>Sea anemone genome reveals ancestral eumetazoan gene repertoire and genomic organization.</title>
        <authorList>
            <person name="Putnam N.H."/>
            <person name="Srivastava M."/>
            <person name="Hellsten U."/>
            <person name="Dirks B."/>
            <person name="Chapman J."/>
            <person name="Salamov A."/>
            <person name="Terry A."/>
            <person name="Shapiro H."/>
            <person name="Lindquist E."/>
            <person name="Kapitonov V.V."/>
            <person name="Jurka J."/>
            <person name="Genikhovich G."/>
            <person name="Grigoriev I.V."/>
            <person name="Lucas S.M."/>
            <person name="Steele R.E."/>
            <person name="Finnerty J.R."/>
            <person name="Technau U."/>
            <person name="Martindale M.Q."/>
            <person name="Rokhsar D.S."/>
        </authorList>
    </citation>
    <scope>NUCLEOTIDE SEQUENCE [LARGE SCALE GENOMIC DNA]</scope>
    <source>
        <strain evidence="5">CH2 X CH6</strain>
    </source>
</reference>
<dbReference type="Pfam" id="PF00929">
    <property type="entry name" value="RNase_T"/>
    <property type="match status" value="1"/>
</dbReference>
<dbReference type="InterPro" id="IPR036397">
    <property type="entry name" value="RNaseH_sf"/>
</dbReference>
<gene>
    <name evidence="4" type="ORF">NEMVEDRAFT_v1g55155</name>
</gene>
<dbReference type="GO" id="GO:0004527">
    <property type="term" value="F:exonuclease activity"/>
    <property type="evidence" value="ECO:0007669"/>
    <property type="project" value="InterPro"/>
</dbReference>
<protein>
    <recommendedName>
        <fullName evidence="3">Exonuclease domain-containing protein</fullName>
    </recommendedName>
</protein>